<organism evidence="1 2">
    <name type="scientific">Paramormyrops kingsleyae</name>
    <dbReference type="NCBI Taxonomy" id="1676925"/>
    <lineage>
        <taxon>Eukaryota</taxon>
        <taxon>Metazoa</taxon>
        <taxon>Chordata</taxon>
        <taxon>Craniata</taxon>
        <taxon>Vertebrata</taxon>
        <taxon>Euteleostomi</taxon>
        <taxon>Actinopterygii</taxon>
        <taxon>Neopterygii</taxon>
        <taxon>Teleostei</taxon>
        <taxon>Osteoglossocephala</taxon>
        <taxon>Osteoglossomorpha</taxon>
        <taxon>Osteoglossiformes</taxon>
        <taxon>Mormyridae</taxon>
        <taxon>Paramormyrops</taxon>
    </lineage>
</organism>
<dbReference type="AlphaFoldDB" id="A0A3B3SGQ9"/>
<evidence type="ECO:0000313" key="2">
    <source>
        <dbReference type="Proteomes" id="UP000261540"/>
    </source>
</evidence>
<dbReference type="Proteomes" id="UP000261540">
    <property type="component" value="Unplaced"/>
</dbReference>
<sequence length="114" mass="12160">MSGGACDQPGTCNSLIYSYGTGYDVGYGTGYDVGYGTGYDVRYGTGYDVGYGTGYDVGYGAGYARFLHKKKLQNSNKKYNNHFIWIILRAACIPTCEAGASLHCGPKSNCPTCA</sequence>
<protein>
    <submittedName>
        <fullName evidence="1">Uncharacterized protein</fullName>
    </submittedName>
</protein>
<dbReference type="Ensembl" id="ENSPKIT00000009983.1">
    <property type="protein sequence ID" value="ENSPKIP00000029191.1"/>
    <property type="gene ID" value="ENSPKIG00000010535.1"/>
</dbReference>
<reference evidence="1" key="1">
    <citation type="submission" date="2025-08" db="UniProtKB">
        <authorList>
            <consortium name="Ensembl"/>
        </authorList>
    </citation>
    <scope>IDENTIFICATION</scope>
</reference>
<evidence type="ECO:0000313" key="1">
    <source>
        <dbReference type="Ensembl" id="ENSPKIP00000029191.1"/>
    </source>
</evidence>
<keyword evidence="2" id="KW-1185">Reference proteome</keyword>
<name>A0A3B3SGQ9_9TELE</name>
<reference evidence="1" key="2">
    <citation type="submission" date="2025-09" db="UniProtKB">
        <authorList>
            <consortium name="Ensembl"/>
        </authorList>
    </citation>
    <scope>IDENTIFICATION</scope>
</reference>
<proteinExistence type="predicted"/>
<accession>A0A3B3SGQ9</accession>